<name>A0A853DLC2_9MICO</name>
<sequence>MTWTPQENRGAEYVSYVVTLSSADGHTSRQVAKTLYVTDHAPDQFVFDFGTSHQTNLTATDAGLSGLAFPHALDGVTGAWSATGAVDVDGADVSTCS</sequence>
<dbReference type="Proteomes" id="UP000571817">
    <property type="component" value="Unassembled WGS sequence"/>
</dbReference>
<proteinExistence type="predicted"/>
<dbReference type="RefSeq" id="WP_179482762.1">
    <property type="nucleotide sequence ID" value="NZ_JACCFW010000001.1"/>
</dbReference>
<comment type="caution">
    <text evidence="1">The sequence shown here is derived from an EMBL/GenBank/DDBJ whole genome shotgun (WGS) entry which is preliminary data.</text>
</comment>
<reference evidence="1 2" key="1">
    <citation type="submission" date="2020-07" db="EMBL/GenBank/DDBJ databases">
        <title>Sequencing the genomes of 1000 actinobacteria strains.</title>
        <authorList>
            <person name="Klenk H.-P."/>
        </authorList>
    </citation>
    <scope>NUCLEOTIDE SEQUENCE [LARGE SCALE GENOMIC DNA]</scope>
    <source>
        <strain evidence="1 2">DSM 29531</strain>
    </source>
</reference>
<accession>A0A853DLC2</accession>
<keyword evidence="2" id="KW-1185">Reference proteome</keyword>
<evidence type="ECO:0000313" key="1">
    <source>
        <dbReference type="EMBL" id="NYJ75804.1"/>
    </source>
</evidence>
<evidence type="ECO:0000313" key="2">
    <source>
        <dbReference type="Proteomes" id="UP000571817"/>
    </source>
</evidence>
<dbReference type="AlphaFoldDB" id="A0A853DLC2"/>
<protein>
    <submittedName>
        <fullName evidence="1">Uncharacterized protein</fullName>
    </submittedName>
</protein>
<gene>
    <name evidence="1" type="ORF">HNR15_002767</name>
</gene>
<organism evidence="1 2">
    <name type="scientific">Allobranchiibius huperziae</name>
    <dbReference type="NCBI Taxonomy" id="1874116"/>
    <lineage>
        <taxon>Bacteria</taxon>
        <taxon>Bacillati</taxon>
        <taxon>Actinomycetota</taxon>
        <taxon>Actinomycetes</taxon>
        <taxon>Micrococcales</taxon>
        <taxon>Dermacoccaceae</taxon>
        <taxon>Allobranchiibius</taxon>
    </lineage>
</organism>
<dbReference type="EMBL" id="JACCFW010000001">
    <property type="protein sequence ID" value="NYJ75804.1"/>
    <property type="molecule type" value="Genomic_DNA"/>
</dbReference>